<feature type="region of interest" description="Disordered" evidence="1">
    <location>
        <begin position="88"/>
        <end position="152"/>
    </location>
</feature>
<dbReference type="EMBL" id="MU069694">
    <property type="protein sequence ID" value="KAF5835676.1"/>
    <property type="molecule type" value="Genomic_DNA"/>
</dbReference>
<proteinExistence type="predicted"/>
<evidence type="ECO:0000313" key="3">
    <source>
        <dbReference type="Proteomes" id="UP000815325"/>
    </source>
</evidence>
<evidence type="ECO:0000313" key="2">
    <source>
        <dbReference type="EMBL" id="KAF5835676.1"/>
    </source>
</evidence>
<evidence type="ECO:0000256" key="1">
    <source>
        <dbReference type="SAM" id="MobiDB-lite"/>
    </source>
</evidence>
<name>A0ABQ7GM42_DUNSA</name>
<keyword evidence="3" id="KW-1185">Reference proteome</keyword>
<sequence length="152" mass="16673">MYGNWSKAVRKKSYISGDGLLVECSAEQFHAGALKSRSKVPAKACGVSLAFLQRLHASLEFNGMQCITSLLRKAMQCDGGQCSAWQGKARQGKEMKMTMARQGKARQDNNNDNGNGKARQGKTMTRTMARQSKARQGKENDNGKARQGKART</sequence>
<protein>
    <recommendedName>
        <fullName evidence="4">Encoded protein</fullName>
    </recommendedName>
</protein>
<accession>A0ABQ7GM42</accession>
<evidence type="ECO:0008006" key="4">
    <source>
        <dbReference type="Google" id="ProtNLM"/>
    </source>
</evidence>
<organism evidence="2 3">
    <name type="scientific">Dunaliella salina</name>
    <name type="common">Green alga</name>
    <name type="synonym">Protococcus salinus</name>
    <dbReference type="NCBI Taxonomy" id="3046"/>
    <lineage>
        <taxon>Eukaryota</taxon>
        <taxon>Viridiplantae</taxon>
        <taxon>Chlorophyta</taxon>
        <taxon>core chlorophytes</taxon>
        <taxon>Chlorophyceae</taxon>
        <taxon>CS clade</taxon>
        <taxon>Chlamydomonadales</taxon>
        <taxon>Dunaliellaceae</taxon>
        <taxon>Dunaliella</taxon>
    </lineage>
</organism>
<gene>
    <name evidence="2" type="ORF">DUNSADRAFT_7036</name>
</gene>
<reference evidence="2" key="1">
    <citation type="submission" date="2017-08" db="EMBL/GenBank/DDBJ databases">
        <authorList>
            <person name="Polle J.E."/>
            <person name="Barry K."/>
            <person name="Cushman J."/>
            <person name="Schmutz J."/>
            <person name="Tran D."/>
            <person name="Hathwaick L.T."/>
            <person name="Yim W.C."/>
            <person name="Jenkins J."/>
            <person name="Mckie-Krisberg Z.M."/>
            <person name="Prochnik S."/>
            <person name="Lindquist E."/>
            <person name="Dockter R.B."/>
            <person name="Adam C."/>
            <person name="Molina H."/>
            <person name="Bunkerborg J."/>
            <person name="Jin E."/>
            <person name="Buchheim M."/>
            <person name="Magnuson J."/>
        </authorList>
    </citation>
    <scope>NUCLEOTIDE SEQUENCE</scope>
    <source>
        <strain evidence="2">CCAP 19/18</strain>
    </source>
</reference>
<comment type="caution">
    <text evidence="2">The sequence shown here is derived from an EMBL/GenBank/DDBJ whole genome shotgun (WGS) entry which is preliminary data.</text>
</comment>
<dbReference type="Proteomes" id="UP000815325">
    <property type="component" value="Unassembled WGS sequence"/>
</dbReference>